<proteinExistence type="predicted"/>
<evidence type="ECO:0000313" key="5">
    <source>
        <dbReference type="Proteomes" id="UP001385951"/>
    </source>
</evidence>
<dbReference type="InterPro" id="IPR013087">
    <property type="entry name" value="Znf_C2H2_type"/>
</dbReference>
<accession>A0AAW0G0W1</accession>
<protein>
    <recommendedName>
        <fullName evidence="3">C2H2-type domain-containing protein</fullName>
    </recommendedName>
</protein>
<organism evidence="4 5">
    <name type="scientific">Cerrena zonata</name>
    <dbReference type="NCBI Taxonomy" id="2478898"/>
    <lineage>
        <taxon>Eukaryota</taxon>
        <taxon>Fungi</taxon>
        <taxon>Dikarya</taxon>
        <taxon>Basidiomycota</taxon>
        <taxon>Agaricomycotina</taxon>
        <taxon>Agaricomycetes</taxon>
        <taxon>Polyporales</taxon>
        <taxon>Cerrenaceae</taxon>
        <taxon>Cerrena</taxon>
    </lineage>
</organism>
<gene>
    <name evidence="4" type="ORF">QCA50_013528</name>
</gene>
<feature type="domain" description="C2H2-type" evidence="3">
    <location>
        <begin position="22"/>
        <end position="50"/>
    </location>
</feature>
<keyword evidence="1" id="KW-0862">Zinc</keyword>
<feature type="compositionally biased region" description="Pro residues" evidence="2">
    <location>
        <begin position="125"/>
        <end position="137"/>
    </location>
</feature>
<feature type="compositionally biased region" description="Low complexity" evidence="2">
    <location>
        <begin position="740"/>
        <end position="750"/>
    </location>
</feature>
<keyword evidence="1" id="KW-0863">Zinc-finger</keyword>
<name>A0AAW0G0W1_9APHY</name>
<evidence type="ECO:0000256" key="2">
    <source>
        <dbReference type="SAM" id="MobiDB-lite"/>
    </source>
</evidence>
<reference evidence="4 5" key="1">
    <citation type="submission" date="2022-09" db="EMBL/GenBank/DDBJ databases">
        <authorList>
            <person name="Palmer J.M."/>
        </authorList>
    </citation>
    <scope>NUCLEOTIDE SEQUENCE [LARGE SCALE GENOMIC DNA]</scope>
    <source>
        <strain evidence="4 5">DSM 7382</strain>
    </source>
</reference>
<feature type="region of interest" description="Disordered" evidence="2">
    <location>
        <begin position="723"/>
        <end position="762"/>
    </location>
</feature>
<dbReference type="InterPro" id="IPR041078">
    <property type="entry name" value="Plavaka"/>
</dbReference>
<dbReference type="AlphaFoldDB" id="A0AAW0G0W1"/>
<feature type="compositionally biased region" description="Polar residues" evidence="2">
    <location>
        <begin position="91"/>
        <end position="101"/>
    </location>
</feature>
<dbReference type="Pfam" id="PF18759">
    <property type="entry name" value="Plavaka"/>
    <property type="match status" value="1"/>
</dbReference>
<dbReference type="EMBL" id="JASBNA010000031">
    <property type="protein sequence ID" value="KAK7683266.1"/>
    <property type="molecule type" value="Genomic_DNA"/>
</dbReference>
<evidence type="ECO:0000259" key="3">
    <source>
        <dbReference type="PROSITE" id="PS50157"/>
    </source>
</evidence>
<evidence type="ECO:0000256" key="1">
    <source>
        <dbReference type="PROSITE-ProRule" id="PRU00042"/>
    </source>
</evidence>
<comment type="caution">
    <text evidence="4">The sequence shown here is derived from an EMBL/GenBank/DDBJ whole genome shotgun (WGS) entry which is preliminary data.</text>
</comment>
<keyword evidence="5" id="KW-1185">Reference proteome</keyword>
<dbReference type="PROSITE" id="PS50157">
    <property type="entry name" value="ZINC_FINGER_C2H2_2"/>
    <property type="match status" value="1"/>
</dbReference>
<keyword evidence="1" id="KW-0479">Metal-binding</keyword>
<feature type="region of interest" description="Disordered" evidence="2">
    <location>
        <begin position="37"/>
        <end position="146"/>
    </location>
</feature>
<dbReference type="Proteomes" id="UP001385951">
    <property type="component" value="Unassembled WGS sequence"/>
</dbReference>
<sequence>MPPKRLPPLLQRKLYTSRRPVLPCPYCPRVFRNTSGLSQHRNSAHPLAGPALPSHTPNVHFGPSFSNHDQAAAGEGDMCSETAPTEPPVSPSDSDTETNTSSPPPLFRDIHPSLNGLPCDRTGNPLPPETPPPPHTPAQPSDWTPFGNRQEFELAEFLFIKNQASAPDINFLMDSFAAFGCPFGMSPPFADANDMYEVIDSIPLGDAPWHSFTASYNGAVPAINTPEWMTAKYDVWCRSPLDIVRNLLANPDFKGEFDYAPFREYDHQNSRQYHNFMSGSWAWRHADMIVKDDPSTEGALFVPIILGSDKTTVSVATGQNEYYPLYLSIGNIFNNVRRAHRNGVILLGFLSIPKSDRKDATSKAFRWFRRQLFHSSLSTILQPLRKAMSTPEITRCPDGYFRRVIYGLGPYIADYPEQVLASCIVQGWCPLCPKHRDKLDEPGNAGRRSRLHTEELLKLFDLKALWDDYGVVGNLIPFTNDFPRADIHELLSGDILHQVIKGTFKDHLVTWIGDYLVAEHGESKGKEILDEIDRRIAAVPLFAGLRHFHQGRDFKQWTGDDSKALMKVYLPTLVDLVPDDMVRALSAFMEACYIIRRSILSEASLTQLDDALSRFHQFRGVFQDTGVRPNGMSLPRQHSLDHYPRHIREFGAPNGLCSSITESKHIKAVKEPWRRSNRFEALGQMLVTNQRLDKIHAARNDFEARGMLKGSLLSSVLATISGSQDTLADGSGTHPIQHTNSDNPLDMNSSNDDDDSDADPVTGPRVMATVALAQRSVRNIPRSTVDLAAHFGVPNLAVLMSQYLYEQLHPHAQLAPNTPPPPIYYRTVINPRLTKISVFTSAAATFYAPSDISGIGGMRRERIRATPSWRKGPARYDCVLIETDSDASGMRGLHAARVRLLFSFKYEEETFPCALVEWFTPVDCEPDVLTGMWIVEPEFDNRGVRVQSLVHLDTIVRAAHLIPVYGRETLPPRFHFSESLDSFKAYYVNKYVDHHSHEIAF</sequence>
<evidence type="ECO:0000313" key="4">
    <source>
        <dbReference type="EMBL" id="KAK7683266.1"/>
    </source>
</evidence>
<dbReference type="PROSITE" id="PS00028">
    <property type="entry name" value="ZINC_FINGER_C2H2_1"/>
    <property type="match status" value="1"/>
</dbReference>
<dbReference type="GO" id="GO:0008270">
    <property type="term" value="F:zinc ion binding"/>
    <property type="evidence" value="ECO:0007669"/>
    <property type="project" value="UniProtKB-KW"/>
</dbReference>